<dbReference type="Pfam" id="PF06910">
    <property type="entry name" value="MEA1"/>
    <property type="match status" value="1"/>
</dbReference>
<dbReference type="Proteomes" id="UP000320333">
    <property type="component" value="Unassembled WGS sequence"/>
</dbReference>
<evidence type="ECO:0000256" key="1">
    <source>
        <dbReference type="SAM" id="MobiDB-lite"/>
    </source>
</evidence>
<evidence type="ECO:0000313" key="3">
    <source>
        <dbReference type="Proteomes" id="UP000320333"/>
    </source>
</evidence>
<organism evidence="2 3">
    <name type="scientific">Chytriomyces confervae</name>
    <dbReference type="NCBI Taxonomy" id="246404"/>
    <lineage>
        <taxon>Eukaryota</taxon>
        <taxon>Fungi</taxon>
        <taxon>Fungi incertae sedis</taxon>
        <taxon>Chytridiomycota</taxon>
        <taxon>Chytridiomycota incertae sedis</taxon>
        <taxon>Chytridiomycetes</taxon>
        <taxon>Chytridiales</taxon>
        <taxon>Chytriomycetaceae</taxon>
        <taxon>Chytriomyces</taxon>
    </lineage>
</organism>
<reference evidence="2 3" key="1">
    <citation type="journal article" date="2019" name="Sci. Rep.">
        <title>Comparative genomics of chytrid fungi reveal insights into the obligate biotrophic and pathogenic lifestyle of Synchytrium endobioticum.</title>
        <authorList>
            <person name="van de Vossenberg B.T.L.H."/>
            <person name="Warris S."/>
            <person name="Nguyen H.D.T."/>
            <person name="van Gent-Pelzer M.P.E."/>
            <person name="Joly D.L."/>
            <person name="van de Geest H.C."/>
            <person name="Bonants P.J.M."/>
            <person name="Smith D.S."/>
            <person name="Levesque C.A."/>
            <person name="van der Lee T.A.J."/>
        </authorList>
    </citation>
    <scope>NUCLEOTIDE SEQUENCE [LARGE SCALE GENOMIC DNA]</scope>
    <source>
        <strain evidence="2 3">CBS 675.73</strain>
    </source>
</reference>
<feature type="compositionally biased region" description="Polar residues" evidence="1">
    <location>
        <begin position="23"/>
        <end position="34"/>
    </location>
</feature>
<proteinExistence type="predicted"/>
<keyword evidence="3" id="KW-1185">Reference proteome</keyword>
<name>A0A507FLE4_9FUNG</name>
<feature type="compositionally biased region" description="Acidic residues" evidence="1">
    <location>
        <begin position="57"/>
        <end position="69"/>
    </location>
</feature>
<protein>
    <submittedName>
        <fullName evidence="2">Uncharacterized protein</fullName>
    </submittedName>
</protein>
<dbReference type="AlphaFoldDB" id="A0A507FLE4"/>
<sequence>MLSPTQFEDNEVDFSEAFPQTIENSQASATQQMQMGPEVEMDEAESEFDRFNAEEQQVSDEDEDEEDNTFEYAELGYEKLDDCDEESFDAEQGSSSEDVDTSAVAAPIISVQTEQLIASEDLDAIKSVMSAIAMPDSAVPDWAKSIPEALWLPKVEVKPSQSHIDEVAR</sequence>
<accession>A0A507FLE4</accession>
<dbReference type="OrthoDB" id="5593200at2759"/>
<evidence type="ECO:0000313" key="2">
    <source>
        <dbReference type="EMBL" id="TPX77251.1"/>
    </source>
</evidence>
<gene>
    <name evidence="2" type="ORF">CcCBS67573_g01504</name>
</gene>
<comment type="caution">
    <text evidence="2">The sequence shown here is derived from an EMBL/GenBank/DDBJ whole genome shotgun (WGS) entry which is preliminary data.</text>
</comment>
<dbReference type="EMBL" id="QEAP01000025">
    <property type="protein sequence ID" value="TPX77251.1"/>
    <property type="molecule type" value="Genomic_DNA"/>
</dbReference>
<feature type="region of interest" description="Disordered" evidence="1">
    <location>
        <begin position="23"/>
        <end position="70"/>
    </location>
</feature>